<name>A0A923KPB3_9BURK</name>
<dbReference type="GO" id="GO:0016887">
    <property type="term" value="F:ATP hydrolysis activity"/>
    <property type="evidence" value="ECO:0007669"/>
    <property type="project" value="InterPro"/>
</dbReference>
<comment type="caution">
    <text evidence="3">The sequence shown here is derived from an EMBL/GenBank/DDBJ whole genome shotgun (WGS) entry which is preliminary data.</text>
</comment>
<accession>A0A923KPB3</accession>
<feature type="compositionally biased region" description="Polar residues" evidence="1">
    <location>
        <begin position="413"/>
        <end position="434"/>
    </location>
</feature>
<reference evidence="3" key="1">
    <citation type="submission" date="2020-08" db="EMBL/GenBank/DDBJ databases">
        <title>Novel species isolated from subtropical streams in China.</title>
        <authorList>
            <person name="Lu H."/>
        </authorList>
    </citation>
    <scope>NUCLEOTIDE SEQUENCE</scope>
    <source>
        <strain evidence="3">KACC 12607</strain>
    </source>
</reference>
<keyword evidence="3" id="KW-0547">Nucleotide-binding</keyword>
<dbReference type="RefSeq" id="WP_186912608.1">
    <property type="nucleotide sequence ID" value="NZ_JACOFV010000009.1"/>
</dbReference>
<protein>
    <submittedName>
        <fullName evidence="3">ATP-binding protein</fullName>
    </submittedName>
</protein>
<keyword evidence="3" id="KW-0067">ATP-binding</keyword>
<organism evidence="3 4">
    <name type="scientific">Undibacterium jejuense</name>
    <dbReference type="NCBI Taxonomy" id="1344949"/>
    <lineage>
        <taxon>Bacteria</taxon>
        <taxon>Pseudomonadati</taxon>
        <taxon>Pseudomonadota</taxon>
        <taxon>Betaproteobacteria</taxon>
        <taxon>Burkholderiales</taxon>
        <taxon>Oxalobacteraceae</taxon>
        <taxon>Undibacterium</taxon>
    </lineage>
</organism>
<dbReference type="AlphaFoldDB" id="A0A923KPB3"/>
<dbReference type="GO" id="GO:0005524">
    <property type="term" value="F:ATP binding"/>
    <property type="evidence" value="ECO:0007669"/>
    <property type="project" value="UniProtKB-KW"/>
</dbReference>
<evidence type="ECO:0000256" key="1">
    <source>
        <dbReference type="SAM" id="MobiDB-lite"/>
    </source>
</evidence>
<evidence type="ECO:0000259" key="2">
    <source>
        <dbReference type="Pfam" id="PF13401"/>
    </source>
</evidence>
<feature type="domain" description="ORC1/DEAH AAA+ ATPase" evidence="2">
    <location>
        <begin position="124"/>
        <end position="265"/>
    </location>
</feature>
<dbReference type="Proteomes" id="UP000634011">
    <property type="component" value="Unassembled WGS sequence"/>
</dbReference>
<evidence type="ECO:0000313" key="3">
    <source>
        <dbReference type="EMBL" id="MBC3862693.1"/>
    </source>
</evidence>
<feature type="region of interest" description="Disordered" evidence="1">
    <location>
        <begin position="413"/>
        <end position="444"/>
    </location>
</feature>
<dbReference type="EMBL" id="JACOFV010000009">
    <property type="protein sequence ID" value="MBC3862693.1"/>
    <property type="molecule type" value="Genomic_DNA"/>
</dbReference>
<gene>
    <name evidence="3" type="ORF">H8K32_11320</name>
</gene>
<keyword evidence="4" id="KW-1185">Reference proteome</keyword>
<evidence type="ECO:0000313" key="4">
    <source>
        <dbReference type="Proteomes" id="UP000634011"/>
    </source>
</evidence>
<dbReference type="InterPro" id="IPR049945">
    <property type="entry name" value="AAA_22"/>
</dbReference>
<sequence length="508" mass="57008">MEHSANSTIQHLSENPFLNKLDKHLSTNDLEEKLCCWPIANIDTRNIDLQTRHDLLDCLQEQMFQPTLTSLDTATRLYRMIRRGYIGRDPTLLSSRSRTMAIARYAGKGINDLPWLPSSAKGMRISGITGLGKSYEILRALKKLPQKIEHGLSVAADWNHVTQATWLYVAMSHDGSLGGLLLQILTSLDLAIGTNYAKDRSLISLSNEKLAVHIGIILINHGVGVLVIDELQGRNFSGGARGGLAATFFLRLLNFGIPLVLMGNPFGMDVLDTFSQDMRRIGSAGNIEMHPLEATDYDFTDCLAPALWRYNVMPEPSPISDPDGTLLFKYCGGIRDYGARIRVSSQRLALDMGDQFVTAEHMEEAFWGADFSARDRDLIAGFRDKNPILLQQFEDIPWERYAARWGLYQQRAQSMRQNTPNADKDNVQNGTPNSEVKPRKSVAQQTIENIRRNRTNKKNKEISQEALIETLDQNDMRSIGLQEYLISGIEELRINEDNDSVDNSLVGA</sequence>
<dbReference type="Pfam" id="PF13401">
    <property type="entry name" value="AAA_22"/>
    <property type="match status" value="1"/>
</dbReference>
<proteinExistence type="predicted"/>